<feature type="chain" id="PRO_5045321630" evidence="4">
    <location>
        <begin position="23"/>
        <end position="419"/>
    </location>
</feature>
<dbReference type="PANTHER" id="PTHR30061">
    <property type="entry name" value="MALTOSE-BINDING PERIPLASMIC PROTEIN"/>
    <property type="match status" value="1"/>
</dbReference>
<dbReference type="Pfam" id="PF01547">
    <property type="entry name" value="SBP_bac_1"/>
    <property type="match status" value="1"/>
</dbReference>
<dbReference type="Gene3D" id="3.40.190.10">
    <property type="entry name" value="Periplasmic binding protein-like II"/>
    <property type="match status" value="2"/>
</dbReference>
<evidence type="ECO:0000256" key="2">
    <source>
        <dbReference type="ARBA" id="ARBA00022448"/>
    </source>
</evidence>
<protein>
    <submittedName>
        <fullName evidence="5">Carbohydrate ABC transporter substrate-binding protein</fullName>
    </submittedName>
</protein>
<dbReference type="InterPro" id="IPR006059">
    <property type="entry name" value="SBP"/>
</dbReference>
<gene>
    <name evidence="5" type="ORF">H9661_04835</name>
</gene>
<evidence type="ECO:0000313" key="6">
    <source>
        <dbReference type="Proteomes" id="UP000627781"/>
    </source>
</evidence>
<dbReference type="PANTHER" id="PTHR30061:SF50">
    <property type="entry name" value="MALTOSE_MALTODEXTRIN-BINDING PERIPLASMIC PROTEIN"/>
    <property type="match status" value="1"/>
</dbReference>
<reference evidence="5 6" key="1">
    <citation type="submission" date="2020-08" db="EMBL/GenBank/DDBJ databases">
        <title>A Genomic Blueprint of the Chicken Gut Microbiome.</title>
        <authorList>
            <person name="Gilroy R."/>
            <person name="Ravi A."/>
            <person name="Getino M."/>
            <person name="Pursley I."/>
            <person name="Horton D.L."/>
            <person name="Alikhan N.-F."/>
            <person name="Baker D."/>
            <person name="Gharbi K."/>
            <person name="Hall N."/>
            <person name="Watson M."/>
            <person name="Adriaenssens E.M."/>
            <person name="Foster-Nyarko E."/>
            <person name="Jarju S."/>
            <person name="Secka A."/>
            <person name="Antonio M."/>
            <person name="Oren A."/>
            <person name="Chaudhuri R."/>
            <person name="La Ragione R.M."/>
            <person name="Hildebrand F."/>
            <person name="Pallen M.J."/>
        </authorList>
    </citation>
    <scope>NUCLEOTIDE SEQUENCE [LARGE SCALE GENOMIC DNA]</scope>
    <source>
        <strain evidence="5 6">Sa3CVN1</strain>
    </source>
</reference>
<keyword evidence="3 4" id="KW-0732">Signal</keyword>
<keyword evidence="2" id="KW-0813">Transport</keyword>
<sequence>MNKKVIGLLICCIMGISLCACGKTSSKNQSEQVTIRFSWWGTESRYDKTMEAVKLFEEKNPNIKVKAEFGEWTGFKKKMNMKIAGNDEPDLMQINYDWLENYSKDGKGFYDLSKLSDTLKFDNFPKEVLAYGTKNNILNAIPISTNAKILYYNKNVSSGFIENRYDTWDALIASGSKTNGDTYPLDLDSFNAWGLCMAYVQEKTGRNFINEDGSLGFTQGDIQELLLFYKKLVDNKVLPSTTRKDDNSSFNSGKAGATISWSTDAQKMKSGTEKIKGDLFSGTFPASGGANPISYVKPSMLYTISKNTEHPKEAAMLMDFMLNDEEAAKIIGMDRGLPTSTSSYKALEEGNVLSGLQYEASKKEDGVKEILISPYYENTLIKNTCETAIEEITYNKSTPEQCAANTYNNLIKTLETVTK</sequence>
<keyword evidence="6" id="KW-1185">Reference proteome</keyword>
<evidence type="ECO:0000256" key="1">
    <source>
        <dbReference type="ARBA" id="ARBA00008520"/>
    </source>
</evidence>
<comment type="caution">
    <text evidence="5">The sequence shown here is derived from an EMBL/GenBank/DDBJ whole genome shotgun (WGS) entry which is preliminary data.</text>
</comment>
<organism evidence="5 6">
    <name type="scientific">Clostridium cibarium</name>
    <dbReference type="NCBI Taxonomy" id="2762247"/>
    <lineage>
        <taxon>Bacteria</taxon>
        <taxon>Bacillati</taxon>
        <taxon>Bacillota</taxon>
        <taxon>Clostridia</taxon>
        <taxon>Eubacteriales</taxon>
        <taxon>Clostridiaceae</taxon>
        <taxon>Clostridium</taxon>
    </lineage>
</organism>
<feature type="signal peptide" evidence="4">
    <location>
        <begin position="1"/>
        <end position="22"/>
    </location>
</feature>
<evidence type="ECO:0000313" key="5">
    <source>
        <dbReference type="EMBL" id="MBD7910680.1"/>
    </source>
</evidence>
<dbReference type="RefSeq" id="WP_143315694.1">
    <property type="nucleotide sequence ID" value="NZ_JACSRA010000005.1"/>
</dbReference>
<dbReference type="SUPFAM" id="SSF53850">
    <property type="entry name" value="Periplasmic binding protein-like II"/>
    <property type="match status" value="1"/>
</dbReference>
<dbReference type="Proteomes" id="UP000627781">
    <property type="component" value="Unassembled WGS sequence"/>
</dbReference>
<evidence type="ECO:0000256" key="3">
    <source>
        <dbReference type="ARBA" id="ARBA00022729"/>
    </source>
</evidence>
<accession>A0ABR8PR78</accession>
<name>A0ABR8PR78_9CLOT</name>
<dbReference type="EMBL" id="JACSRA010000005">
    <property type="protein sequence ID" value="MBD7910680.1"/>
    <property type="molecule type" value="Genomic_DNA"/>
</dbReference>
<proteinExistence type="inferred from homology"/>
<dbReference type="PROSITE" id="PS51257">
    <property type="entry name" value="PROKAR_LIPOPROTEIN"/>
    <property type="match status" value="1"/>
</dbReference>
<comment type="similarity">
    <text evidence="1">Belongs to the bacterial solute-binding protein 1 family.</text>
</comment>
<evidence type="ECO:0000256" key="4">
    <source>
        <dbReference type="SAM" id="SignalP"/>
    </source>
</evidence>